<accession>A0A1L9R9Q8</accession>
<evidence type="ECO:0000313" key="2">
    <source>
        <dbReference type="EMBL" id="OJJ31665.1"/>
    </source>
</evidence>
<name>A0A1L9R9Q8_ASPWE</name>
<protein>
    <recommendedName>
        <fullName evidence="1">Carrier domain-containing protein</fullName>
    </recommendedName>
</protein>
<dbReference type="RefSeq" id="XP_040685342.1">
    <property type="nucleotide sequence ID" value="XM_040832186.1"/>
</dbReference>
<dbReference type="VEuPathDB" id="FungiDB:ASPWEDRAFT_187512"/>
<evidence type="ECO:0000259" key="1">
    <source>
        <dbReference type="PROSITE" id="PS50075"/>
    </source>
</evidence>
<organism evidence="2 3">
    <name type="scientific">Aspergillus wentii DTO 134E9</name>
    <dbReference type="NCBI Taxonomy" id="1073089"/>
    <lineage>
        <taxon>Eukaryota</taxon>
        <taxon>Fungi</taxon>
        <taxon>Dikarya</taxon>
        <taxon>Ascomycota</taxon>
        <taxon>Pezizomycotina</taxon>
        <taxon>Eurotiomycetes</taxon>
        <taxon>Eurotiomycetidae</taxon>
        <taxon>Eurotiales</taxon>
        <taxon>Aspergillaceae</taxon>
        <taxon>Aspergillus</taxon>
        <taxon>Aspergillus subgen. Cremei</taxon>
    </lineage>
</organism>
<dbReference type="SUPFAM" id="SSF47336">
    <property type="entry name" value="ACP-like"/>
    <property type="match status" value="1"/>
</dbReference>
<sequence length="78" mass="8816">MADVLEHNVRTIIAAQCRVPLEKVTLDADINRDLGGDMDTMAWLLVRLQQEFHLDFTADDATIRTAGEIVQYIKSKSQ</sequence>
<gene>
    <name evidence="2" type="ORF">ASPWEDRAFT_187512</name>
</gene>
<dbReference type="Pfam" id="PF00550">
    <property type="entry name" value="PP-binding"/>
    <property type="match status" value="1"/>
</dbReference>
<reference evidence="3" key="1">
    <citation type="journal article" date="2017" name="Genome Biol.">
        <title>Comparative genomics reveals high biological diversity and specific adaptations in the industrially and medically important fungal genus Aspergillus.</title>
        <authorList>
            <person name="de Vries R.P."/>
            <person name="Riley R."/>
            <person name="Wiebenga A."/>
            <person name="Aguilar-Osorio G."/>
            <person name="Amillis S."/>
            <person name="Uchima C.A."/>
            <person name="Anderluh G."/>
            <person name="Asadollahi M."/>
            <person name="Askin M."/>
            <person name="Barry K."/>
            <person name="Battaglia E."/>
            <person name="Bayram O."/>
            <person name="Benocci T."/>
            <person name="Braus-Stromeyer S.A."/>
            <person name="Caldana C."/>
            <person name="Canovas D."/>
            <person name="Cerqueira G.C."/>
            <person name="Chen F."/>
            <person name="Chen W."/>
            <person name="Choi C."/>
            <person name="Clum A."/>
            <person name="Dos Santos R.A."/>
            <person name="Damasio A.R."/>
            <person name="Diallinas G."/>
            <person name="Emri T."/>
            <person name="Fekete E."/>
            <person name="Flipphi M."/>
            <person name="Freyberg S."/>
            <person name="Gallo A."/>
            <person name="Gournas C."/>
            <person name="Habgood R."/>
            <person name="Hainaut M."/>
            <person name="Harispe M.L."/>
            <person name="Henrissat B."/>
            <person name="Hilden K.S."/>
            <person name="Hope R."/>
            <person name="Hossain A."/>
            <person name="Karabika E."/>
            <person name="Karaffa L."/>
            <person name="Karanyi Z."/>
            <person name="Krasevec N."/>
            <person name="Kuo A."/>
            <person name="Kusch H."/>
            <person name="LaButti K."/>
            <person name="Lagendijk E.L."/>
            <person name="Lapidus A."/>
            <person name="Levasseur A."/>
            <person name="Lindquist E."/>
            <person name="Lipzen A."/>
            <person name="Logrieco A.F."/>
            <person name="MacCabe A."/>
            <person name="Maekelae M.R."/>
            <person name="Malavazi I."/>
            <person name="Melin P."/>
            <person name="Meyer V."/>
            <person name="Mielnichuk N."/>
            <person name="Miskei M."/>
            <person name="Molnar A.P."/>
            <person name="Mule G."/>
            <person name="Ngan C.Y."/>
            <person name="Orejas M."/>
            <person name="Orosz E."/>
            <person name="Ouedraogo J.P."/>
            <person name="Overkamp K.M."/>
            <person name="Park H.-S."/>
            <person name="Perrone G."/>
            <person name="Piumi F."/>
            <person name="Punt P.J."/>
            <person name="Ram A.F."/>
            <person name="Ramon A."/>
            <person name="Rauscher S."/>
            <person name="Record E."/>
            <person name="Riano-Pachon D.M."/>
            <person name="Robert V."/>
            <person name="Roehrig J."/>
            <person name="Ruller R."/>
            <person name="Salamov A."/>
            <person name="Salih N.S."/>
            <person name="Samson R.A."/>
            <person name="Sandor E."/>
            <person name="Sanguinetti M."/>
            <person name="Schuetze T."/>
            <person name="Sepcic K."/>
            <person name="Shelest E."/>
            <person name="Sherlock G."/>
            <person name="Sophianopoulou V."/>
            <person name="Squina F.M."/>
            <person name="Sun H."/>
            <person name="Susca A."/>
            <person name="Todd R.B."/>
            <person name="Tsang A."/>
            <person name="Unkles S.E."/>
            <person name="van de Wiele N."/>
            <person name="van Rossen-Uffink D."/>
            <person name="Oliveira J.V."/>
            <person name="Vesth T.C."/>
            <person name="Visser J."/>
            <person name="Yu J.-H."/>
            <person name="Zhou M."/>
            <person name="Andersen M.R."/>
            <person name="Archer D.B."/>
            <person name="Baker S.E."/>
            <person name="Benoit I."/>
            <person name="Brakhage A.A."/>
            <person name="Braus G.H."/>
            <person name="Fischer R."/>
            <person name="Frisvad J.C."/>
            <person name="Goldman G.H."/>
            <person name="Houbraken J."/>
            <person name="Oakley B."/>
            <person name="Pocsi I."/>
            <person name="Scazzocchio C."/>
            <person name="Seiboth B."/>
            <person name="vanKuyk P.A."/>
            <person name="Wortman J."/>
            <person name="Dyer P.S."/>
            <person name="Grigoriev I.V."/>
        </authorList>
    </citation>
    <scope>NUCLEOTIDE SEQUENCE [LARGE SCALE GENOMIC DNA]</scope>
    <source>
        <strain evidence="3">DTO 134E9</strain>
    </source>
</reference>
<evidence type="ECO:0000313" key="3">
    <source>
        <dbReference type="Proteomes" id="UP000184383"/>
    </source>
</evidence>
<proteinExistence type="predicted"/>
<keyword evidence="3" id="KW-1185">Reference proteome</keyword>
<dbReference type="EMBL" id="KV878216">
    <property type="protein sequence ID" value="OJJ31665.1"/>
    <property type="molecule type" value="Genomic_DNA"/>
</dbReference>
<feature type="domain" description="Carrier" evidence="1">
    <location>
        <begin position="3"/>
        <end position="77"/>
    </location>
</feature>
<dbReference type="InterPro" id="IPR009081">
    <property type="entry name" value="PP-bd_ACP"/>
</dbReference>
<dbReference type="InterPro" id="IPR036736">
    <property type="entry name" value="ACP-like_sf"/>
</dbReference>
<dbReference type="Gene3D" id="1.10.1200.10">
    <property type="entry name" value="ACP-like"/>
    <property type="match status" value="1"/>
</dbReference>
<dbReference type="AlphaFoldDB" id="A0A1L9R9Q8"/>
<dbReference type="GeneID" id="63748034"/>
<dbReference type="Proteomes" id="UP000184383">
    <property type="component" value="Unassembled WGS sequence"/>
</dbReference>
<dbReference type="PROSITE" id="PS50075">
    <property type="entry name" value="CARRIER"/>
    <property type="match status" value="1"/>
</dbReference>